<gene>
    <name evidence="1" type="ORF">HERILL_LOCUS9964</name>
</gene>
<dbReference type="Proteomes" id="UP000594454">
    <property type="component" value="Chromosome 4"/>
</dbReference>
<sequence>MAAQHDPLVIKSRQLSSLESQRLKVRVGTILATDKTVPSDEVTTCVAFYLVKVLIKSWFLNTRLLSARRSLEIVLKVQREHGGPSIGSLNPIEICFYQHDHRRSLLIWRSIGADRSVDNNCASGVNLVLSTNNLYGNLVSWLIYSKDFPASVQTTKTKRTPRSHFLINSTWLISNYLIITIAYTHNQQNHASLIFTI</sequence>
<reference evidence="1 2" key="1">
    <citation type="submission" date="2020-11" db="EMBL/GenBank/DDBJ databases">
        <authorList>
            <person name="Wallbank WR R."/>
            <person name="Pardo Diaz C."/>
            <person name="Kozak K."/>
            <person name="Martin S."/>
            <person name="Jiggins C."/>
            <person name="Moest M."/>
            <person name="Warren A I."/>
            <person name="Generalovic N T."/>
            <person name="Byers J.R.P. K."/>
            <person name="Montejo-Kovacevich G."/>
            <person name="Yen C E."/>
        </authorList>
    </citation>
    <scope>NUCLEOTIDE SEQUENCE [LARGE SCALE GENOMIC DNA]</scope>
</reference>
<name>A0A7R8UV51_HERIL</name>
<evidence type="ECO:0000313" key="2">
    <source>
        <dbReference type="Proteomes" id="UP000594454"/>
    </source>
</evidence>
<organism evidence="1 2">
    <name type="scientific">Hermetia illucens</name>
    <name type="common">Black soldier fly</name>
    <dbReference type="NCBI Taxonomy" id="343691"/>
    <lineage>
        <taxon>Eukaryota</taxon>
        <taxon>Metazoa</taxon>
        <taxon>Ecdysozoa</taxon>
        <taxon>Arthropoda</taxon>
        <taxon>Hexapoda</taxon>
        <taxon>Insecta</taxon>
        <taxon>Pterygota</taxon>
        <taxon>Neoptera</taxon>
        <taxon>Endopterygota</taxon>
        <taxon>Diptera</taxon>
        <taxon>Brachycera</taxon>
        <taxon>Stratiomyomorpha</taxon>
        <taxon>Stratiomyidae</taxon>
        <taxon>Hermetiinae</taxon>
        <taxon>Hermetia</taxon>
    </lineage>
</organism>
<protein>
    <submittedName>
        <fullName evidence="1">Uncharacterized protein</fullName>
    </submittedName>
</protein>
<accession>A0A7R8UV51</accession>
<dbReference type="AlphaFoldDB" id="A0A7R8UV51"/>
<keyword evidence="2" id="KW-1185">Reference proteome</keyword>
<proteinExistence type="predicted"/>
<evidence type="ECO:0000313" key="1">
    <source>
        <dbReference type="EMBL" id="CAD7087245.1"/>
    </source>
</evidence>
<dbReference type="InParanoid" id="A0A7R8UV51"/>
<dbReference type="EMBL" id="LR899012">
    <property type="protein sequence ID" value="CAD7087245.1"/>
    <property type="molecule type" value="Genomic_DNA"/>
</dbReference>